<accession>A0AA39TKN4</accession>
<evidence type="ECO:0000256" key="4">
    <source>
        <dbReference type="ARBA" id="ARBA00023136"/>
    </source>
</evidence>
<dbReference type="Proteomes" id="UP001175000">
    <property type="component" value="Unassembled WGS sequence"/>
</dbReference>
<sequence length="473" mass="51163">MPDSGLNGSPNGSATKPEPQTPPSPLPPALIPFPGPPPIPDLQPPGTARRASHATNTTRRSSHHSAPSDFVVLERVPTFLQPSLPWRDRLLHFTFAWYTVTMSTSGVSLVLAIAPKRFPGLSTLGLIIFLLDLLFFLFITAAISLRFTLYKHTLRRAFTRPSEALFVPTLMLSLAAIISNIAEYTRLFLPVAIQIGGGVSHFLEVAFWGYLLLTFLLSIWQYHLLFTVKSERRLAISSMTPAWILPIFPVMLAGTIAGGAARELPAERAVAVLAAGLAAQGLGFLVSCFFYATYLGRLMAYGLPVQRPGMFIAVGPPSFTCAALVAMAAEMPRIFAELSALGGVGMVGGILVSDLTGTGDIATLAAGIRVAAVVSAVFLWGLSFWFFTSAVVAVTAGMPDRKFHLSWWSFVFPNVGFTISSIRIGNAVGSQGILWTSTVMTAVLFVAWAFILFRCIRAVHKREIVWPGHDEDC</sequence>
<feature type="transmembrane region" description="Helical" evidence="6">
    <location>
        <begin position="164"/>
        <end position="182"/>
    </location>
</feature>
<feature type="transmembrane region" description="Helical" evidence="6">
    <location>
        <begin position="432"/>
        <end position="453"/>
    </location>
</feature>
<evidence type="ECO:0000256" key="6">
    <source>
        <dbReference type="SAM" id="Phobius"/>
    </source>
</evidence>
<dbReference type="InterPro" id="IPR004695">
    <property type="entry name" value="SLAC1/Mae1/Ssu1/TehA"/>
</dbReference>
<dbReference type="EMBL" id="JAULSU010000007">
    <property type="protein sequence ID" value="KAK0610774.1"/>
    <property type="molecule type" value="Genomic_DNA"/>
</dbReference>
<dbReference type="InterPro" id="IPR038665">
    <property type="entry name" value="Voltage-dep_anion_channel_sf"/>
</dbReference>
<evidence type="ECO:0000256" key="1">
    <source>
        <dbReference type="ARBA" id="ARBA00004141"/>
    </source>
</evidence>
<dbReference type="GO" id="GO:0015140">
    <property type="term" value="F:malate transmembrane transporter activity"/>
    <property type="evidence" value="ECO:0007669"/>
    <property type="project" value="InterPro"/>
</dbReference>
<comment type="subcellular location">
    <subcellularLocation>
        <location evidence="1">Membrane</location>
        <topology evidence="1">Multi-pass membrane protein</topology>
    </subcellularLocation>
</comment>
<keyword evidence="3 6" id="KW-1133">Transmembrane helix</keyword>
<proteinExistence type="predicted"/>
<feature type="transmembrane region" description="Helical" evidence="6">
    <location>
        <begin position="202"/>
        <end position="222"/>
    </location>
</feature>
<dbReference type="GO" id="GO:0016020">
    <property type="term" value="C:membrane"/>
    <property type="evidence" value="ECO:0007669"/>
    <property type="project" value="UniProtKB-SubCell"/>
</dbReference>
<dbReference type="CDD" id="cd09317">
    <property type="entry name" value="TDT_Mae1_like"/>
    <property type="match status" value="1"/>
</dbReference>
<feature type="transmembrane region" description="Helical" evidence="6">
    <location>
        <begin position="407"/>
        <end position="425"/>
    </location>
</feature>
<dbReference type="AlphaFoldDB" id="A0AA39TKN4"/>
<feature type="transmembrane region" description="Helical" evidence="6">
    <location>
        <begin position="364"/>
        <end position="387"/>
    </location>
</feature>
<feature type="compositionally biased region" description="Pro residues" evidence="5">
    <location>
        <begin position="19"/>
        <end position="43"/>
    </location>
</feature>
<feature type="transmembrane region" description="Helical" evidence="6">
    <location>
        <begin position="234"/>
        <end position="257"/>
    </location>
</feature>
<reference evidence="7" key="1">
    <citation type="submission" date="2023-06" db="EMBL/GenBank/DDBJ databases">
        <title>Genome-scale phylogeny and comparative genomics of the fungal order Sordariales.</title>
        <authorList>
            <consortium name="Lawrence Berkeley National Laboratory"/>
            <person name="Hensen N."/>
            <person name="Bonometti L."/>
            <person name="Westerberg I."/>
            <person name="Brannstrom I.O."/>
            <person name="Guillou S."/>
            <person name="Cros-Aarteil S."/>
            <person name="Calhoun S."/>
            <person name="Haridas S."/>
            <person name="Kuo A."/>
            <person name="Mondo S."/>
            <person name="Pangilinan J."/>
            <person name="Riley R."/>
            <person name="Labutti K."/>
            <person name="Andreopoulos B."/>
            <person name="Lipzen A."/>
            <person name="Chen C."/>
            <person name="Yanf M."/>
            <person name="Daum C."/>
            <person name="Ng V."/>
            <person name="Clum A."/>
            <person name="Steindorff A."/>
            <person name="Ohm R."/>
            <person name="Martin F."/>
            <person name="Silar P."/>
            <person name="Natvig D."/>
            <person name="Lalanne C."/>
            <person name="Gautier V."/>
            <person name="Ament-Velasquez S.L."/>
            <person name="Kruys A."/>
            <person name="Hutchinson M.I."/>
            <person name="Powell A.J."/>
            <person name="Barry K."/>
            <person name="Miller A.N."/>
            <person name="Grigoriev I.V."/>
            <person name="Debuchy R."/>
            <person name="Gladieux P."/>
            <person name="Thoren M.H."/>
            <person name="Johannesson H."/>
        </authorList>
    </citation>
    <scope>NUCLEOTIDE SEQUENCE</scope>
    <source>
        <strain evidence="7">CBS 606.72</strain>
    </source>
</reference>
<dbReference type="PANTHER" id="PTHR31162">
    <property type="entry name" value="MALIC ACID TRANSPORT PROTEIN-RELATED"/>
    <property type="match status" value="1"/>
</dbReference>
<dbReference type="InterPro" id="IPR030185">
    <property type="entry name" value="Mae1"/>
</dbReference>
<feature type="transmembrane region" description="Helical" evidence="6">
    <location>
        <begin position="120"/>
        <end position="143"/>
    </location>
</feature>
<feature type="transmembrane region" description="Helical" evidence="6">
    <location>
        <begin position="269"/>
        <end position="296"/>
    </location>
</feature>
<dbReference type="Gene3D" id="1.50.10.150">
    <property type="entry name" value="Voltage-dependent anion channel"/>
    <property type="match status" value="1"/>
</dbReference>
<organism evidence="7 8">
    <name type="scientific">Immersiella caudata</name>
    <dbReference type="NCBI Taxonomy" id="314043"/>
    <lineage>
        <taxon>Eukaryota</taxon>
        <taxon>Fungi</taxon>
        <taxon>Dikarya</taxon>
        <taxon>Ascomycota</taxon>
        <taxon>Pezizomycotina</taxon>
        <taxon>Sordariomycetes</taxon>
        <taxon>Sordariomycetidae</taxon>
        <taxon>Sordariales</taxon>
        <taxon>Lasiosphaeriaceae</taxon>
        <taxon>Immersiella</taxon>
    </lineage>
</organism>
<keyword evidence="8" id="KW-1185">Reference proteome</keyword>
<dbReference type="Pfam" id="PF03595">
    <property type="entry name" value="SLAC1"/>
    <property type="match status" value="1"/>
</dbReference>
<keyword evidence="2 6" id="KW-0812">Transmembrane</keyword>
<feature type="transmembrane region" description="Helical" evidence="6">
    <location>
        <begin position="308"/>
        <end position="328"/>
    </location>
</feature>
<protein>
    <submittedName>
        <fullName evidence="7">Voltage-dependent anion channel-domain-containing protein</fullName>
    </submittedName>
</protein>
<dbReference type="PANTHER" id="PTHR31162:SF0">
    <property type="entry name" value="MALIC ACID TRANSPORT PROTEIN"/>
    <property type="match status" value="1"/>
</dbReference>
<name>A0AA39TKN4_9PEZI</name>
<evidence type="ECO:0000313" key="8">
    <source>
        <dbReference type="Proteomes" id="UP001175000"/>
    </source>
</evidence>
<feature type="transmembrane region" description="Helical" evidence="6">
    <location>
        <begin position="95"/>
        <end position="114"/>
    </location>
</feature>
<feature type="region of interest" description="Disordered" evidence="5">
    <location>
        <begin position="1"/>
        <end position="65"/>
    </location>
</feature>
<gene>
    <name evidence="7" type="ORF">B0T14DRAFT_441219</name>
</gene>
<evidence type="ECO:0000256" key="5">
    <source>
        <dbReference type="SAM" id="MobiDB-lite"/>
    </source>
</evidence>
<feature type="transmembrane region" description="Helical" evidence="6">
    <location>
        <begin position="334"/>
        <end position="352"/>
    </location>
</feature>
<evidence type="ECO:0000313" key="7">
    <source>
        <dbReference type="EMBL" id="KAK0610774.1"/>
    </source>
</evidence>
<comment type="caution">
    <text evidence="7">The sequence shown here is derived from an EMBL/GenBank/DDBJ whole genome shotgun (WGS) entry which is preliminary data.</text>
</comment>
<evidence type="ECO:0000256" key="3">
    <source>
        <dbReference type="ARBA" id="ARBA00022989"/>
    </source>
</evidence>
<feature type="compositionally biased region" description="Polar residues" evidence="5">
    <location>
        <begin position="1"/>
        <end position="14"/>
    </location>
</feature>
<evidence type="ECO:0000256" key="2">
    <source>
        <dbReference type="ARBA" id="ARBA00022692"/>
    </source>
</evidence>
<keyword evidence="4 6" id="KW-0472">Membrane</keyword>